<dbReference type="GO" id="GO:0016301">
    <property type="term" value="F:kinase activity"/>
    <property type="evidence" value="ECO:0007669"/>
    <property type="project" value="UniProtKB-KW"/>
</dbReference>
<dbReference type="GO" id="GO:0009254">
    <property type="term" value="P:peptidoglycan turnover"/>
    <property type="evidence" value="ECO:0007669"/>
    <property type="project" value="InterPro"/>
</dbReference>
<name>A0A1T2L3B5_9GAMM</name>
<dbReference type="RefSeq" id="WP_174564738.1">
    <property type="nucleotide sequence ID" value="NZ_MPRK01000122.1"/>
</dbReference>
<dbReference type="GO" id="GO:0005524">
    <property type="term" value="F:ATP binding"/>
    <property type="evidence" value="ECO:0007669"/>
    <property type="project" value="InterPro"/>
</dbReference>
<comment type="caution">
    <text evidence="1">The sequence shown here is derived from an EMBL/GenBank/DDBJ whole genome shotgun (WGS) entry which is preliminary data.</text>
</comment>
<keyword evidence="1" id="KW-0418">Kinase</keyword>
<accession>A0A1T2L3B5</accession>
<reference evidence="1 2" key="1">
    <citation type="submission" date="2016-11" db="EMBL/GenBank/DDBJ databases">
        <title>Mixed transmission modes and dynamic genome evolution in an obligate animal-bacterial symbiosis.</title>
        <authorList>
            <person name="Russell S.L."/>
            <person name="Corbett-Detig R.B."/>
            <person name="Cavanaugh C.M."/>
        </authorList>
    </citation>
    <scope>NUCLEOTIDE SEQUENCE [LARGE SCALE GENOMIC DNA]</scope>
    <source>
        <strain evidence="1">Sp-SM6</strain>
    </source>
</reference>
<keyword evidence="2" id="KW-1185">Reference proteome</keyword>
<feature type="non-terminal residue" evidence="1">
    <location>
        <position position="69"/>
    </location>
</feature>
<gene>
    <name evidence="1" type="ORF">BOW52_07115</name>
</gene>
<organism evidence="1 2">
    <name type="scientific">Solemya elarraichensis gill symbiont</name>
    <dbReference type="NCBI Taxonomy" id="1918949"/>
    <lineage>
        <taxon>Bacteria</taxon>
        <taxon>Pseudomonadati</taxon>
        <taxon>Pseudomonadota</taxon>
        <taxon>Gammaproteobacteria</taxon>
        <taxon>sulfur-oxidizing symbionts</taxon>
    </lineage>
</organism>
<dbReference type="Proteomes" id="UP000190198">
    <property type="component" value="Unassembled WGS sequence"/>
</dbReference>
<dbReference type="GO" id="GO:0006040">
    <property type="term" value="P:amino sugar metabolic process"/>
    <property type="evidence" value="ECO:0007669"/>
    <property type="project" value="InterPro"/>
</dbReference>
<dbReference type="InterPro" id="IPR005338">
    <property type="entry name" value="Anhydro_N_Ac-Mur_kinase"/>
</dbReference>
<keyword evidence="1" id="KW-0808">Transferase</keyword>
<dbReference type="PANTHER" id="PTHR30605:SF0">
    <property type="entry name" value="ANHYDRO-N-ACETYLMURAMIC ACID KINASE"/>
    <property type="match status" value="1"/>
</dbReference>
<sequence length="69" mass="7296">MQRGGDLVEKLRPEDVQATLLELTAATITQAINKQAPGTERALVCGGGVHNGTLMQRMQALLPGIRVGT</sequence>
<evidence type="ECO:0000313" key="1">
    <source>
        <dbReference type="EMBL" id="OOZ39559.1"/>
    </source>
</evidence>
<protein>
    <submittedName>
        <fullName evidence="1">Anhydro-N-acetylmuramic acid kinase</fullName>
    </submittedName>
</protein>
<proteinExistence type="predicted"/>
<evidence type="ECO:0000313" key="2">
    <source>
        <dbReference type="Proteomes" id="UP000190198"/>
    </source>
</evidence>
<dbReference type="AlphaFoldDB" id="A0A1T2L3B5"/>
<dbReference type="EMBL" id="MPRK01000122">
    <property type="protein sequence ID" value="OOZ39559.1"/>
    <property type="molecule type" value="Genomic_DNA"/>
</dbReference>
<dbReference type="Pfam" id="PF03702">
    <property type="entry name" value="AnmK"/>
    <property type="match status" value="1"/>
</dbReference>
<dbReference type="PANTHER" id="PTHR30605">
    <property type="entry name" value="ANHYDRO-N-ACETYLMURAMIC ACID KINASE"/>
    <property type="match status" value="1"/>
</dbReference>
<dbReference type="Gene3D" id="3.30.420.40">
    <property type="match status" value="1"/>
</dbReference>
<dbReference type="GO" id="GO:0016773">
    <property type="term" value="F:phosphotransferase activity, alcohol group as acceptor"/>
    <property type="evidence" value="ECO:0007669"/>
    <property type="project" value="InterPro"/>
</dbReference>